<evidence type="ECO:0000259" key="5">
    <source>
        <dbReference type="PROSITE" id="PS51935"/>
    </source>
</evidence>
<evidence type="ECO:0000256" key="2">
    <source>
        <dbReference type="ARBA" id="ARBA00022670"/>
    </source>
</evidence>
<evidence type="ECO:0000313" key="6">
    <source>
        <dbReference type="EMBL" id="SMC45715.1"/>
    </source>
</evidence>
<dbReference type="PANTHER" id="PTHR47053">
    <property type="entry name" value="MUREIN DD-ENDOPEPTIDASE MEPH-RELATED"/>
    <property type="match status" value="1"/>
</dbReference>
<keyword evidence="4" id="KW-0788">Thiol protease</keyword>
<dbReference type="SUPFAM" id="SSF54001">
    <property type="entry name" value="Cysteine proteinases"/>
    <property type="match status" value="1"/>
</dbReference>
<dbReference type="Proteomes" id="UP000192360">
    <property type="component" value="Unassembled WGS sequence"/>
</dbReference>
<evidence type="ECO:0000256" key="1">
    <source>
        <dbReference type="ARBA" id="ARBA00007074"/>
    </source>
</evidence>
<dbReference type="RefSeq" id="WP_084060593.1">
    <property type="nucleotide sequence ID" value="NZ_FWXO01000001.1"/>
</dbReference>
<evidence type="ECO:0000256" key="4">
    <source>
        <dbReference type="ARBA" id="ARBA00022807"/>
    </source>
</evidence>
<dbReference type="InterPro" id="IPR051202">
    <property type="entry name" value="Peptidase_C40"/>
</dbReference>
<evidence type="ECO:0000313" key="7">
    <source>
        <dbReference type="Proteomes" id="UP000192360"/>
    </source>
</evidence>
<dbReference type="InterPro" id="IPR038765">
    <property type="entry name" value="Papain-like_cys_pep_sf"/>
</dbReference>
<dbReference type="GO" id="GO:0008234">
    <property type="term" value="F:cysteine-type peptidase activity"/>
    <property type="evidence" value="ECO:0007669"/>
    <property type="project" value="UniProtKB-KW"/>
</dbReference>
<dbReference type="GO" id="GO:0006508">
    <property type="term" value="P:proteolysis"/>
    <property type="evidence" value="ECO:0007669"/>
    <property type="project" value="UniProtKB-KW"/>
</dbReference>
<dbReference type="PROSITE" id="PS51935">
    <property type="entry name" value="NLPC_P60"/>
    <property type="match status" value="1"/>
</dbReference>
<dbReference type="Gene3D" id="3.90.1720.10">
    <property type="entry name" value="endopeptidase domain like (from Nostoc punctiforme)"/>
    <property type="match status" value="1"/>
</dbReference>
<keyword evidence="3" id="KW-0378">Hydrolase</keyword>
<reference evidence="6 7" key="1">
    <citation type="submission" date="2017-04" db="EMBL/GenBank/DDBJ databases">
        <authorList>
            <person name="Afonso C.L."/>
            <person name="Miller P.J."/>
            <person name="Scott M.A."/>
            <person name="Spackman E."/>
            <person name="Goraichik I."/>
            <person name="Dimitrov K.M."/>
            <person name="Suarez D.L."/>
            <person name="Swayne D.E."/>
        </authorList>
    </citation>
    <scope>NUCLEOTIDE SEQUENCE [LARGE SCALE GENOMIC DNA]</scope>
    <source>
        <strain evidence="6 7">DSM 21164</strain>
    </source>
</reference>
<evidence type="ECO:0000256" key="3">
    <source>
        <dbReference type="ARBA" id="ARBA00022801"/>
    </source>
</evidence>
<dbReference type="STRING" id="504486.SAMN05660703_1338"/>
<dbReference type="PANTHER" id="PTHR47053:SF1">
    <property type="entry name" value="MUREIN DD-ENDOPEPTIDASE MEPH-RELATED"/>
    <property type="match status" value="1"/>
</dbReference>
<organism evidence="6 7">
    <name type="scientific">Cellulophaga tyrosinoxydans</name>
    <dbReference type="NCBI Taxonomy" id="504486"/>
    <lineage>
        <taxon>Bacteria</taxon>
        <taxon>Pseudomonadati</taxon>
        <taxon>Bacteroidota</taxon>
        <taxon>Flavobacteriia</taxon>
        <taxon>Flavobacteriales</taxon>
        <taxon>Flavobacteriaceae</taxon>
        <taxon>Cellulophaga</taxon>
    </lineage>
</organism>
<dbReference type="PROSITE" id="PS51257">
    <property type="entry name" value="PROKAR_LIPOPROTEIN"/>
    <property type="match status" value="1"/>
</dbReference>
<dbReference type="EMBL" id="FWXO01000001">
    <property type="protein sequence ID" value="SMC45715.1"/>
    <property type="molecule type" value="Genomic_DNA"/>
</dbReference>
<sequence>MNRKLLYIISSLLLVSCGAVKKKTTYGNNNERKITVEARNINTPTEKRSPSKFPKINSENERTVSYIVDDIINSALAFSGTRYKYGGTSEKGMDCSGLLYVAFSNHDILLPRASYIMAEEGKNIRLNDILKGDLLFFKTGRKSKKINHVGLVVSTDGDEIKFIHSTISRGVIVSSLKEGYWNYAFVKATRVLL</sequence>
<protein>
    <submittedName>
        <fullName evidence="6">NlpC/P60 family protein</fullName>
    </submittedName>
</protein>
<feature type="domain" description="NlpC/P60" evidence="5">
    <location>
        <begin position="65"/>
        <end position="192"/>
    </location>
</feature>
<keyword evidence="2" id="KW-0645">Protease</keyword>
<proteinExistence type="inferred from homology"/>
<dbReference type="InterPro" id="IPR000064">
    <property type="entry name" value="NLP_P60_dom"/>
</dbReference>
<accession>A0A1W1ZBC1</accession>
<gene>
    <name evidence="6" type="ORF">SAMN05660703_1338</name>
</gene>
<keyword evidence="7" id="KW-1185">Reference proteome</keyword>
<name>A0A1W1ZBC1_9FLAO</name>
<dbReference type="AlphaFoldDB" id="A0A1W1ZBC1"/>
<dbReference type="Pfam" id="PF00877">
    <property type="entry name" value="NLPC_P60"/>
    <property type="match status" value="1"/>
</dbReference>
<comment type="similarity">
    <text evidence="1">Belongs to the peptidase C40 family.</text>
</comment>
<dbReference type="OrthoDB" id="9807055at2"/>